<keyword evidence="2 10" id="KW-0808">Transferase</keyword>
<evidence type="ECO:0000256" key="4">
    <source>
        <dbReference type="ARBA" id="ARBA00022777"/>
    </source>
</evidence>
<sequence length="462" mass="51217">MMNTYLAVDFGGGSGRVMAGSICQGTLKLEEVYRFPNRQVRMGNHVYWDFLALFDEMKNGLRQAVRKGYHIRSIGIDTWGVDFGLIDRNGNLLGNPVCYRDPRTDGLPEEFFGDNFVRHYSEAGIQVMSINTLFQLYSMKKSGDTQLEVADRLLFMPDLFSYFLTGVANNEYCIASTSELLDARSRTWNQPLIHRLGVPAHLFGDIVMPGTIRGKLKREIAEEIGLTDEVDVIAVGSHDTASAVYAIPSTQVDKSRCAFLSSGTWSLLGVELDEPILTEEACRAGFTNEGGVGGKIRFLQNITGLWILQRLMAQWKERGERCEYDFLLSAAESADIPSVIDVDDKIFQNPVDMEDAIAEYCEAHGQPIPETYGEVVRCVLQSLALRYKQGIDQLNRLLPAPIEQLNIIGGGCRNSLLNRLTAEALGIPVYAGPVEATAIGNILVQAIAKGEIGSREEIKEFI</sequence>
<keyword evidence="5" id="KW-0067">ATP-binding</keyword>
<dbReference type="EMBL" id="CP012801">
    <property type="protein sequence ID" value="ALJ62482.1"/>
    <property type="molecule type" value="Genomic_DNA"/>
</dbReference>
<protein>
    <submittedName>
        <fullName evidence="10">Rhamnulokinase</fullName>
        <ecNumber evidence="10">2.7.1.5</ecNumber>
    </submittedName>
</protein>
<dbReference type="InterPro" id="IPR013449">
    <property type="entry name" value="Rhamnulokinase"/>
</dbReference>
<dbReference type="PANTHER" id="PTHR10196">
    <property type="entry name" value="SUGAR KINASE"/>
    <property type="match status" value="1"/>
</dbReference>
<dbReference type="GO" id="GO:0005524">
    <property type="term" value="F:ATP binding"/>
    <property type="evidence" value="ECO:0007669"/>
    <property type="project" value="UniProtKB-KW"/>
</dbReference>
<evidence type="ECO:0000256" key="2">
    <source>
        <dbReference type="ARBA" id="ARBA00022679"/>
    </source>
</evidence>
<evidence type="ECO:0000256" key="3">
    <source>
        <dbReference type="ARBA" id="ARBA00022741"/>
    </source>
</evidence>
<dbReference type="GO" id="GO:0019301">
    <property type="term" value="P:rhamnose catabolic process"/>
    <property type="evidence" value="ECO:0007669"/>
    <property type="project" value="InterPro"/>
</dbReference>
<dbReference type="PATRIC" id="fig|246787.4.peg.5452"/>
<dbReference type="Pfam" id="PF02782">
    <property type="entry name" value="FGGY_C"/>
    <property type="match status" value="1"/>
</dbReference>
<dbReference type="GO" id="GO:0008993">
    <property type="term" value="F:rhamnulokinase activity"/>
    <property type="evidence" value="ECO:0007669"/>
    <property type="project" value="UniProtKB-EC"/>
</dbReference>
<organism evidence="10 11">
    <name type="scientific">Bacteroides cellulosilyticus</name>
    <dbReference type="NCBI Taxonomy" id="246787"/>
    <lineage>
        <taxon>Bacteria</taxon>
        <taxon>Pseudomonadati</taxon>
        <taxon>Bacteroidota</taxon>
        <taxon>Bacteroidia</taxon>
        <taxon>Bacteroidales</taxon>
        <taxon>Bacteroidaceae</taxon>
        <taxon>Bacteroides</taxon>
    </lineage>
</organism>
<dbReference type="KEGG" id="bcel:BcellWH2_05280"/>
<keyword evidence="7" id="KW-0684">Rhamnose metabolism</keyword>
<feature type="domain" description="Carbohydrate kinase FGGY C-terminal" evidence="9">
    <location>
        <begin position="259"/>
        <end position="448"/>
    </location>
</feature>
<dbReference type="InterPro" id="IPR018484">
    <property type="entry name" value="FGGY_N"/>
</dbReference>
<reference evidence="10 11" key="1">
    <citation type="journal article" date="2015" name="Science">
        <title>Genetic determinants of in vivo fitness and diet responsiveness in multiple human gut Bacteroides.</title>
        <authorList>
            <person name="Wu M."/>
            <person name="McNulty N.P."/>
            <person name="Rodionov D.A."/>
            <person name="Khoroshkin M.S."/>
            <person name="Griffin N.W."/>
            <person name="Cheng J."/>
            <person name="Latreille P."/>
            <person name="Kerstetter R.A."/>
            <person name="Terrapon N."/>
            <person name="Henrissat B."/>
            <person name="Osterman A.L."/>
            <person name="Gordon J.I."/>
        </authorList>
    </citation>
    <scope>NUCLEOTIDE SEQUENCE [LARGE SCALE GENOMIC DNA]</scope>
    <source>
        <strain evidence="10 11">WH2</strain>
    </source>
</reference>
<dbReference type="GO" id="GO:0004370">
    <property type="term" value="F:glycerol kinase activity"/>
    <property type="evidence" value="ECO:0007669"/>
    <property type="project" value="TreeGrafter"/>
</dbReference>
<dbReference type="GO" id="GO:0005829">
    <property type="term" value="C:cytosol"/>
    <property type="evidence" value="ECO:0007669"/>
    <property type="project" value="TreeGrafter"/>
</dbReference>
<dbReference type="InterPro" id="IPR018485">
    <property type="entry name" value="FGGY_C"/>
</dbReference>
<evidence type="ECO:0000313" key="11">
    <source>
        <dbReference type="Proteomes" id="UP000061809"/>
    </source>
</evidence>
<keyword evidence="4 10" id="KW-0418">Kinase</keyword>
<proteinExistence type="inferred from homology"/>
<dbReference type="Gene3D" id="3.30.420.40">
    <property type="match status" value="2"/>
</dbReference>
<dbReference type="SUPFAM" id="SSF53067">
    <property type="entry name" value="Actin-like ATPase domain"/>
    <property type="match status" value="2"/>
</dbReference>
<dbReference type="EC" id="2.7.1.5" evidence="10"/>
<accession>A0A0P0GML8</accession>
<dbReference type="Pfam" id="PF00370">
    <property type="entry name" value="FGGY_N"/>
    <property type="match status" value="1"/>
</dbReference>
<keyword evidence="6" id="KW-1015">Disulfide bond</keyword>
<feature type="domain" description="Carbohydrate kinase FGGY N-terminal" evidence="8">
    <location>
        <begin position="5"/>
        <end position="244"/>
    </location>
</feature>
<dbReference type="InterPro" id="IPR043129">
    <property type="entry name" value="ATPase_NBD"/>
</dbReference>
<keyword evidence="3" id="KW-0547">Nucleotide-binding</keyword>
<comment type="similarity">
    <text evidence="1">Belongs to the FGGY kinase family.</text>
</comment>
<evidence type="ECO:0000259" key="8">
    <source>
        <dbReference type="Pfam" id="PF00370"/>
    </source>
</evidence>
<dbReference type="AlphaFoldDB" id="A0A0P0GML8"/>
<evidence type="ECO:0000256" key="5">
    <source>
        <dbReference type="ARBA" id="ARBA00022840"/>
    </source>
</evidence>
<evidence type="ECO:0000256" key="7">
    <source>
        <dbReference type="ARBA" id="ARBA00023308"/>
    </source>
</evidence>
<dbReference type="GO" id="GO:0006071">
    <property type="term" value="P:glycerol metabolic process"/>
    <property type="evidence" value="ECO:0007669"/>
    <property type="project" value="TreeGrafter"/>
</dbReference>
<dbReference type="PANTHER" id="PTHR10196:SF93">
    <property type="entry name" value="L-RHAMNULOKINASE"/>
    <property type="match status" value="1"/>
</dbReference>
<gene>
    <name evidence="10" type="primary">rhaB_2</name>
    <name evidence="10" type="ORF">BcellWH2_05280</name>
</gene>
<evidence type="ECO:0000256" key="6">
    <source>
        <dbReference type="ARBA" id="ARBA00023157"/>
    </source>
</evidence>
<evidence type="ECO:0000256" key="1">
    <source>
        <dbReference type="ARBA" id="ARBA00009156"/>
    </source>
</evidence>
<dbReference type="Proteomes" id="UP000061809">
    <property type="component" value="Chromosome"/>
</dbReference>
<evidence type="ECO:0000259" key="9">
    <source>
        <dbReference type="Pfam" id="PF02782"/>
    </source>
</evidence>
<dbReference type="CDD" id="cd07771">
    <property type="entry name" value="ASKHA_NBD_FGGY_RhaB-like"/>
    <property type="match status" value="1"/>
</dbReference>
<evidence type="ECO:0000313" key="10">
    <source>
        <dbReference type="EMBL" id="ALJ62482.1"/>
    </source>
</evidence>
<name>A0A0P0GML8_9BACE</name>